<dbReference type="RefSeq" id="WP_349053208.1">
    <property type="nucleotide sequence ID" value="NZ_JBBNPS010000001.1"/>
</dbReference>
<comment type="caution">
    <text evidence="2">The sequence shown here is derived from an EMBL/GenBank/DDBJ whole genome shotgun (WGS) entry which is preliminary data.</text>
</comment>
<dbReference type="InterPro" id="IPR047676">
    <property type="entry name" value="FxLYD_dom"/>
</dbReference>
<dbReference type="EMBL" id="JBBNPS010000001">
    <property type="protein sequence ID" value="MEQ3352779.1"/>
    <property type="molecule type" value="Genomic_DNA"/>
</dbReference>
<dbReference type="Proteomes" id="UP001481872">
    <property type="component" value="Unassembled WGS sequence"/>
</dbReference>
<proteinExistence type="predicted"/>
<organism evidence="2 3">
    <name type="scientific">Aedoeadaptatus acetigenes</name>
    <dbReference type="NCBI Taxonomy" id="2981723"/>
    <lineage>
        <taxon>Bacteria</taxon>
        <taxon>Bacillati</taxon>
        <taxon>Bacillota</taxon>
        <taxon>Tissierellia</taxon>
        <taxon>Tissierellales</taxon>
        <taxon>Peptoniphilaceae</taxon>
        <taxon>Aedoeadaptatus</taxon>
    </lineage>
</organism>
<keyword evidence="3" id="KW-1185">Reference proteome</keyword>
<gene>
    <name evidence="2" type="ORF">AAA081_00470</name>
</gene>
<name>A0ABV1J3L4_9FIRM</name>
<feature type="transmembrane region" description="Helical" evidence="1">
    <location>
        <begin position="26"/>
        <end position="45"/>
    </location>
</feature>
<dbReference type="NCBIfam" id="NF038353">
    <property type="entry name" value="FxLYD_dom"/>
    <property type="match status" value="1"/>
</dbReference>
<reference evidence="2 3" key="1">
    <citation type="submission" date="2024-04" db="EMBL/GenBank/DDBJ databases">
        <title>Human intestinal bacterial collection.</title>
        <authorList>
            <person name="Pauvert C."/>
            <person name="Hitch T.C.A."/>
            <person name="Clavel T."/>
        </authorList>
    </citation>
    <scope>NUCLEOTIDE SEQUENCE [LARGE SCALE GENOMIC DNA]</scope>
    <source>
        <strain evidence="2 3">CLA-SR-H026</strain>
    </source>
</reference>
<keyword evidence="1" id="KW-0812">Transmembrane</keyword>
<sequence length="157" mass="17205">MAKKTITGEDGKEYVMKEKKPIYKRPWFIVIVVLFALGVIGNALGGNDSKDVAVEPASNAAEEKAAPAKYEISDVNVESDEFASYVTGVIKNNTDSDRSYVQVTFPCYDKDGNKLGDALDNVQDLGAGKTWKFKAMYLGENVEGMTFDLENAKVEGF</sequence>
<accession>A0ABV1J3L4</accession>
<evidence type="ECO:0000313" key="3">
    <source>
        <dbReference type="Proteomes" id="UP001481872"/>
    </source>
</evidence>
<keyword evidence="1" id="KW-0472">Membrane</keyword>
<evidence type="ECO:0000256" key="1">
    <source>
        <dbReference type="SAM" id="Phobius"/>
    </source>
</evidence>
<protein>
    <submittedName>
        <fullName evidence="2">FxLYD domain-containing protein</fullName>
    </submittedName>
</protein>
<keyword evidence="1" id="KW-1133">Transmembrane helix</keyword>
<evidence type="ECO:0000313" key="2">
    <source>
        <dbReference type="EMBL" id="MEQ3352779.1"/>
    </source>
</evidence>